<dbReference type="Pfam" id="PF08937">
    <property type="entry name" value="ThsB_TIR"/>
    <property type="match status" value="1"/>
</dbReference>
<dbReference type="InterPro" id="IPR036490">
    <property type="entry name" value="ThsB_TIR-like_sf"/>
</dbReference>
<accession>A0A4Z1AL75</accession>
<dbReference type="RefSeq" id="WP_135756749.1">
    <property type="nucleotide sequence ID" value="NZ_RQHS01000012.1"/>
</dbReference>
<reference evidence="2" key="1">
    <citation type="journal article" date="2019" name="PLoS Negl. Trop. Dis.">
        <title>Revisiting the worldwide diversity of Leptospira species in the environment.</title>
        <authorList>
            <person name="Vincent A.T."/>
            <person name="Schiettekatte O."/>
            <person name="Bourhy P."/>
            <person name="Veyrier F.J."/>
            <person name="Picardeau M."/>
        </authorList>
    </citation>
    <scope>NUCLEOTIDE SEQUENCE [LARGE SCALE GENOMIC DNA]</scope>
    <source>
        <strain evidence="2">201601113</strain>
    </source>
</reference>
<evidence type="ECO:0000313" key="3">
    <source>
        <dbReference type="Proteomes" id="UP000297241"/>
    </source>
</evidence>
<protein>
    <recommendedName>
        <fullName evidence="1">Thoeris protein ThsB TIR-like domain-containing protein</fullName>
    </recommendedName>
</protein>
<feature type="domain" description="Thoeris protein ThsB TIR-like" evidence="1">
    <location>
        <begin position="6"/>
        <end position="104"/>
    </location>
</feature>
<sequence length="196" mass="22924">MARRTYFAFHYQNDIWRVNQIRKSWITKEDIQDAGFYDASLWEEAKKTSDVGIKRMINSGLGNTSVTAILIGTETSNRRWVRYEIIKSFEKSNGLLGIYIHNQENQEKKKATKGSNPFECLGVKITDKGKKVLFYELKNSKWIEFADLPSKASNYDEKYDGKFYRLSEFGYKLYDWIDNDGYNNLSSWVEEAASKK</sequence>
<dbReference type="InterPro" id="IPR015032">
    <property type="entry name" value="ThsB__TIR-like_domain"/>
</dbReference>
<name>A0A4Z1AL75_9LEPT</name>
<dbReference type="Gene3D" id="3.40.50.11200">
    <property type="match status" value="1"/>
</dbReference>
<keyword evidence="3" id="KW-1185">Reference proteome</keyword>
<gene>
    <name evidence="2" type="ORF">EHR06_09330</name>
</gene>
<dbReference type="OrthoDB" id="9811746at2"/>
<proteinExistence type="predicted"/>
<dbReference type="AlphaFoldDB" id="A0A4Z1AL75"/>
<evidence type="ECO:0000259" key="1">
    <source>
        <dbReference type="Pfam" id="PF08937"/>
    </source>
</evidence>
<dbReference type="Proteomes" id="UP000297241">
    <property type="component" value="Unassembled WGS sequence"/>
</dbReference>
<dbReference type="EMBL" id="RQHS01000012">
    <property type="protein sequence ID" value="TGN00308.1"/>
    <property type="molecule type" value="Genomic_DNA"/>
</dbReference>
<organism evidence="2 3">
    <name type="scientific">Leptospira dzoumogneensis</name>
    <dbReference type="NCBI Taxonomy" id="2484904"/>
    <lineage>
        <taxon>Bacteria</taxon>
        <taxon>Pseudomonadati</taxon>
        <taxon>Spirochaetota</taxon>
        <taxon>Spirochaetia</taxon>
        <taxon>Leptospirales</taxon>
        <taxon>Leptospiraceae</taxon>
        <taxon>Leptospira</taxon>
    </lineage>
</organism>
<evidence type="ECO:0000313" key="2">
    <source>
        <dbReference type="EMBL" id="TGN00308.1"/>
    </source>
</evidence>
<dbReference type="SUPFAM" id="SSF52206">
    <property type="entry name" value="Hypothetical protein MTH538"/>
    <property type="match status" value="1"/>
</dbReference>
<comment type="caution">
    <text evidence="2">The sequence shown here is derived from an EMBL/GenBank/DDBJ whole genome shotgun (WGS) entry which is preliminary data.</text>
</comment>